<dbReference type="Pfam" id="PF09709">
    <property type="entry name" value="Cas_Csd1"/>
    <property type="match status" value="1"/>
</dbReference>
<dbReference type="RefSeq" id="WP_090894839.1">
    <property type="nucleotide sequence ID" value="NZ_CZPZ01000004.1"/>
</dbReference>
<protein>
    <submittedName>
        <fullName evidence="1">CRISPR-associated protein, Csd1 family</fullName>
    </submittedName>
</protein>
<evidence type="ECO:0000313" key="1">
    <source>
        <dbReference type="EMBL" id="CUS33063.1"/>
    </source>
</evidence>
<dbReference type="InterPro" id="IPR010144">
    <property type="entry name" value="CRISPR-assoc_prot_Csd1-typ"/>
</dbReference>
<dbReference type="NCBIfam" id="TIGR01863">
    <property type="entry name" value="cas_Csd1"/>
    <property type="match status" value="1"/>
</dbReference>
<sequence length="647" mass="72875">MSWIQKLNETYELCAGLPQFSSNPLLPISHTTQQAHIEIVIDGSGNFRRANVVSKADQTTLIPCTEESGGRAGSKPKNHPLCDKLQYVAGDYWELGGEVTIGFAKEKEEPHCSYLKDLEAWGASPEGHYKLAAILTYVRKKHVVHDLVRERLLPLDSQGKLLKKWNGDKKNVPAIFKVIPAGSSPEDAFIRWHVELANDPETAIWKDKEIIDAWIRYYASQQSKRGLCMVTGNEAILAEQHPAKLRNAGDKAKLISSNDTSGYTFRGRFSDAVEACGVGFVVTQQAHKALQWLLDFERRQAFRNGNQVIVAWAVSGKPLPDPFANSAQMFGLESREEDATPVYQGDAGQAFAVRLKKYIAGYRTRLGSTDAIVVMGLDSATPGRMAITYYRELTGSEFLERIQLWHESCAWHQSFGKNLKFVGVPSPRDITEAAYGRQVEGKSGEKLRKATVERLLPCIIDGRPIPRDLVESTVRRAVNRLGLEKWEWEKNLGIACALFRGHHKQRSYEMALELDRTSRDYLFGRLLAVAERIEDMALYLAKENRGTSAAKLMQRFADHPYSTWRTIELSLAPYKARLRTRLPGFLVNMEKLLDGIICTFRGQDFMSEARLSGEFLLGYHCQRQALWSKPESTNAEESTETQTDQGE</sequence>
<dbReference type="STRING" id="1742973.COMA2_120049"/>
<dbReference type="OrthoDB" id="5389988at2"/>
<dbReference type="CDD" id="cd09757">
    <property type="entry name" value="Cas8c_I-C"/>
    <property type="match status" value="1"/>
</dbReference>
<proteinExistence type="predicted"/>
<dbReference type="EMBL" id="CZPZ01000004">
    <property type="protein sequence ID" value="CUS33063.1"/>
    <property type="molecule type" value="Genomic_DNA"/>
</dbReference>
<keyword evidence="2" id="KW-1185">Reference proteome</keyword>
<dbReference type="Proteomes" id="UP000198736">
    <property type="component" value="Unassembled WGS sequence"/>
</dbReference>
<reference evidence="2" key="1">
    <citation type="submission" date="2015-10" db="EMBL/GenBank/DDBJ databases">
        <authorList>
            <person name="Luecker S."/>
            <person name="Luecker S."/>
        </authorList>
    </citation>
    <scope>NUCLEOTIDE SEQUENCE [LARGE SCALE GENOMIC DNA]</scope>
</reference>
<organism evidence="1 2">
    <name type="scientific">Candidatus Nitrospira nitrificans</name>
    <dbReference type="NCBI Taxonomy" id="1742973"/>
    <lineage>
        <taxon>Bacteria</taxon>
        <taxon>Pseudomonadati</taxon>
        <taxon>Nitrospirota</taxon>
        <taxon>Nitrospiria</taxon>
        <taxon>Nitrospirales</taxon>
        <taxon>Nitrospiraceae</taxon>
        <taxon>Nitrospira</taxon>
    </lineage>
</organism>
<accession>A0A0S4L5Y9</accession>
<dbReference type="AlphaFoldDB" id="A0A0S4L5Y9"/>
<gene>
    <name evidence="1" type="ORF">COMA2_120049</name>
</gene>
<evidence type="ECO:0000313" key="2">
    <source>
        <dbReference type="Proteomes" id="UP000198736"/>
    </source>
</evidence>
<name>A0A0S4L5Y9_9BACT</name>